<dbReference type="Gene3D" id="3.50.50.60">
    <property type="entry name" value="FAD/NAD(P)-binding domain"/>
    <property type="match status" value="1"/>
</dbReference>
<proteinExistence type="inferred from homology"/>
<name>A0AA39XH73_9PEZI</name>
<protein>
    <recommendedName>
        <fullName evidence="2">Glucose-methanol-choline oxidoreductase C-terminal domain-containing protein</fullName>
    </recommendedName>
</protein>
<gene>
    <name evidence="3" type="ORF">B0T14DRAFT_561479</name>
</gene>
<dbReference type="SUPFAM" id="SSF54373">
    <property type="entry name" value="FAD-linked reductases, C-terminal domain"/>
    <property type="match status" value="1"/>
</dbReference>
<evidence type="ECO:0000256" key="1">
    <source>
        <dbReference type="ARBA" id="ARBA00010790"/>
    </source>
</evidence>
<dbReference type="AlphaFoldDB" id="A0AA39XH73"/>
<dbReference type="GO" id="GO:0016614">
    <property type="term" value="F:oxidoreductase activity, acting on CH-OH group of donors"/>
    <property type="evidence" value="ECO:0007669"/>
    <property type="project" value="InterPro"/>
</dbReference>
<dbReference type="PANTHER" id="PTHR11552">
    <property type="entry name" value="GLUCOSE-METHANOL-CHOLINE GMC OXIDOREDUCTASE"/>
    <property type="match status" value="1"/>
</dbReference>
<evidence type="ECO:0000259" key="2">
    <source>
        <dbReference type="Pfam" id="PF05199"/>
    </source>
</evidence>
<accession>A0AA39XH73</accession>
<organism evidence="3 4">
    <name type="scientific">Immersiella caudata</name>
    <dbReference type="NCBI Taxonomy" id="314043"/>
    <lineage>
        <taxon>Eukaryota</taxon>
        <taxon>Fungi</taxon>
        <taxon>Dikarya</taxon>
        <taxon>Ascomycota</taxon>
        <taxon>Pezizomycotina</taxon>
        <taxon>Sordariomycetes</taxon>
        <taxon>Sordariomycetidae</taxon>
        <taxon>Sordariales</taxon>
        <taxon>Lasiosphaeriaceae</taxon>
        <taxon>Immersiella</taxon>
    </lineage>
</organism>
<dbReference type="Proteomes" id="UP001175000">
    <property type="component" value="Unassembled WGS sequence"/>
</dbReference>
<dbReference type="Pfam" id="PF05199">
    <property type="entry name" value="GMC_oxred_C"/>
    <property type="match status" value="1"/>
</dbReference>
<dbReference type="GO" id="GO:0050660">
    <property type="term" value="F:flavin adenine dinucleotide binding"/>
    <property type="evidence" value="ECO:0007669"/>
    <property type="project" value="InterPro"/>
</dbReference>
<dbReference type="InterPro" id="IPR012132">
    <property type="entry name" value="GMC_OxRdtase"/>
</dbReference>
<evidence type="ECO:0000313" key="3">
    <source>
        <dbReference type="EMBL" id="KAK0633943.1"/>
    </source>
</evidence>
<comment type="caution">
    <text evidence="3">The sequence shown here is derived from an EMBL/GenBank/DDBJ whole genome shotgun (WGS) entry which is preliminary data.</text>
</comment>
<dbReference type="PANTHER" id="PTHR11552:SF115">
    <property type="entry name" value="DEHYDROGENASE XPTC-RELATED"/>
    <property type="match status" value="1"/>
</dbReference>
<dbReference type="EMBL" id="JAULSU010000001">
    <property type="protein sequence ID" value="KAK0633943.1"/>
    <property type="molecule type" value="Genomic_DNA"/>
</dbReference>
<reference evidence="3" key="1">
    <citation type="submission" date="2023-06" db="EMBL/GenBank/DDBJ databases">
        <title>Genome-scale phylogeny and comparative genomics of the fungal order Sordariales.</title>
        <authorList>
            <consortium name="Lawrence Berkeley National Laboratory"/>
            <person name="Hensen N."/>
            <person name="Bonometti L."/>
            <person name="Westerberg I."/>
            <person name="Brannstrom I.O."/>
            <person name="Guillou S."/>
            <person name="Cros-Aarteil S."/>
            <person name="Calhoun S."/>
            <person name="Haridas S."/>
            <person name="Kuo A."/>
            <person name="Mondo S."/>
            <person name="Pangilinan J."/>
            <person name="Riley R."/>
            <person name="Labutti K."/>
            <person name="Andreopoulos B."/>
            <person name="Lipzen A."/>
            <person name="Chen C."/>
            <person name="Yanf M."/>
            <person name="Daum C."/>
            <person name="Ng V."/>
            <person name="Clum A."/>
            <person name="Steindorff A."/>
            <person name="Ohm R."/>
            <person name="Martin F."/>
            <person name="Silar P."/>
            <person name="Natvig D."/>
            <person name="Lalanne C."/>
            <person name="Gautier V."/>
            <person name="Ament-Velasquez S.L."/>
            <person name="Kruys A."/>
            <person name="Hutchinson M.I."/>
            <person name="Powell A.J."/>
            <person name="Barry K."/>
            <person name="Miller A.N."/>
            <person name="Grigoriev I.V."/>
            <person name="Debuchy R."/>
            <person name="Gladieux P."/>
            <person name="Thoren M.H."/>
            <person name="Johannesson H."/>
        </authorList>
    </citation>
    <scope>NUCLEOTIDE SEQUENCE</scope>
    <source>
        <strain evidence="3">CBS 606.72</strain>
    </source>
</reference>
<dbReference type="InterPro" id="IPR036188">
    <property type="entry name" value="FAD/NAD-bd_sf"/>
</dbReference>
<dbReference type="GO" id="GO:0044550">
    <property type="term" value="P:secondary metabolite biosynthetic process"/>
    <property type="evidence" value="ECO:0007669"/>
    <property type="project" value="TreeGrafter"/>
</dbReference>
<dbReference type="Gene3D" id="3.30.560.10">
    <property type="entry name" value="Glucose Oxidase, domain 3"/>
    <property type="match status" value="1"/>
</dbReference>
<dbReference type="InterPro" id="IPR007867">
    <property type="entry name" value="GMC_OxRtase_C"/>
</dbReference>
<evidence type="ECO:0000313" key="4">
    <source>
        <dbReference type="Proteomes" id="UP001175000"/>
    </source>
</evidence>
<sequence length="252" mass="28260">MTSDSSIVDAIRLLANSTGTRYLPDSYEACLVVGYRTQLETLADLQPSPEHQVPESREHIEYRALPNPLDLEINLALVRYFRCMFNTPTLQALGPLQTQPGLAVCDDEEKLKTWIRETIWMSCMHGCSTAVMMPKAKGGVVGLELKVHGASGHRVVDECFAYYSERLFDELRISSFGTGARYIMSNGHHDHGLEPSLMNLFSGREAVYVQMRPSTICPFPSVELDPRVFPPFSSASVYVHLYNEAHRAFRSG</sequence>
<comment type="similarity">
    <text evidence="1">Belongs to the GMC oxidoreductase family.</text>
</comment>
<keyword evidence="4" id="KW-1185">Reference proteome</keyword>
<feature type="domain" description="Glucose-methanol-choline oxidoreductase C-terminal" evidence="2">
    <location>
        <begin position="56"/>
        <end position="158"/>
    </location>
</feature>